<dbReference type="PANTHER" id="PTHR23028:SF53">
    <property type="entry name" value="ACYL_TRANSF_3 DOMAIN-CONTAINING PROTEIN"/>
    <property type="match status" value="1"/>
</dbReference>
<dbReference type="Proteomes" id="UP001158050">
    <property type="component" value="Unassembled WGS sequence"/>
</dbReference>
<comment type="caution">
    <text evidence="3">The sequence shown here is derived from an EMBL/GenBank/DDBJ whole genome shotgun (WGS) entry which is preliminary data.</text>
</comment>
<keyword evidence="1" id="KW-0472">Membrane</keyword>
<gene>
    <name evidence="3" type="ORF">SAMN05421679_102496</name>
</gene>
<feature type="transmembrane region" description="Helical" evidence="1">
    <location>
        <begin position="111"/>
        <end position="129"/>
    </location>
</feature>
<dbReference type="RefSeq" id="WP_283415978.1">
    <property type="nucleotide sequence ID" value="NZ_FXUO01000002.1"/>
</dbReference>
<feature type="transmembrane region" description="Helical" evidence="1">
    <location>
        <begin position="73"/>
        <end position="90"/>
    </location>
</feature>
<sequence length="185" mass="21856">MYIVTENIIGNEGKNGIYIYLFFPAQLPVFAMGIILYFFVIKQQSLKAVSWFSYLMLGLLYIASFFLQERLFYQNYMLFAYFSFGIAILLSKKKLCLLDNRLFRQIGTISYSLYIIHFIIFFWLARYHLNALYLASPIVNFILFFSLTLILSSAFSYLTYQFIEKPFQNLGKKLIMKEEKPIFAP</sequence>
<dbReference type="PANTHER" id="PTHR23028">
    <property type="entry name" value="ACETYLTRANSFERASE"/>
    <property type="match status" value="1"/>
</dbReference>
<feature type="transmembrane region" description="Helical" evidence="1">
    <location>
        <begin position="17"/>
        <end position="41"/>
    </location>
</feature>
<keyword evidence="1" id="KW-1133">Transmembrane helix</keyword>
<protein>
    <recommendedName>
        <fullName evidence="2">Acyltransferase 3 domain-containing protein</fullName>
    </recommendedName>
</protein>
<dbReference type="Pfam" id="PF01757">
    <property type="entry name" value="Acyl_transf_3"/>
    <property type="match status" value="1"/>
</dbReference>
<feature type="transmembrane region" description="Helical" evidence="1">
    <location>
        <begin position="48"/>
        <end position="67"/>
    </location>
</feature>
<accession>A0ABY1R2D9</accession>
<feature type="transmembrane region" description="Helical" evidence="1">
    <location>
        <begin position="141"/>
        <end position="163"/>
    </location>
</feature>
<keyword evidence="4" id="KW-1185">Reference proteome</keyword>
<keyword evidence="1" id="KW-0812">Transmembrane</keyword>
<dbReference type="InterPro" id="IPR050879">
    <property type="entry name" value="Acyltransferase_3"/>
</dbReference>
<dbReference type="EMBL" id="FXUO01000002">
    <property type="protein sequence ID" value="SMP90911.1"/>
    <property type="molecule type" value="Genomic_DNA"/>
</dbReference>
<name>A0ABY1R2D9_9FLAO</name>
<evidence type="ECO:0000259" key="2">
    <source>
        <dbReference type="Pfam" id="PF01757"/>
    </source>
</evidence>
<proteinExistence type="predicted"/>
<evidence type="ECO:0000313" key="3">
    <source>
        <dbReference type="EMBL" id="SMP90911.1"/>
    </source>
</evidence>
<reference evidence="3 4" key="1">
    <citation type="submission" date="2017-05" db="EMBL/GenBank/DDBJ databases">
        <authorList>
            <person name="Varghese N."/>
            <person name="Submissions S."/>
        </authorList>
    </citation>
    <scope>NUCLEOTIDE SEQUENCE [LARGE SCALE GENOMIC DNA]</scope>
    <source>
        <strain evidence="3 4">DSM 18015</strain>
    </source>
</reference>
<organism evidence="3 4">
    <name type="scientific">Epilithonimonas pallida</name>
    <dbReference type="NCBI Taxonomy" id="373671"/>
    <lineage>
        <taxon>Bacteria</taxon>
        <taxon>Pseudomonadati</taxon>
        <taxon>Bacteroidota</taxon>
        <taxon>Flavobacteriia</taxon>
        <taxon>Flavobacteriales</taxon>
        <taxon>Weeksellaceae</taxon>
        <taxon>Chryseobacterium group</taxon>
        <taxon>Epilithonimonas</taxon>
    </lineage>
</organism>
<dbReference type="InterPro" id="IPR002656">
    <property type="entry name" value="Acyl_transf_3_dom"/>
</dbReference>
<feature type="domain" description="Acyltransferase 3" evidence="2">
    <location>
        <begin position="13"/>
        <end position="156"/>
    </location>
</feature>
<evidence type="ECO:0000313" key="4">
    <source>
        <dbReference type="Proteomes" id="UP001158050"/>
    </source>
</evidence>
<evidence type="ECO:0000256" key="1">
    <source>
        <dbReference type="SAM" id="Phobius"/>
    </source>
</evidence>